<proteinExistence type="predicted"/>
<protein>
    <submittedName>
        <fullName evidence="2">Uncharacterized protein</fullName>
    </submittedName>
</protein>
<keyword evidence="3" id="KW-1185">Reference proteome</keyword>
<name>A0A6P0HEJ7_9ACTN</name>
<dbReference type="EMBL" id="JAAGXA010000001">
    <property type="protein sequence ID" value="NEN76794.1"/>
    <property type="molecule type" value="Genomic_DNA"/>
</dbReference>
<reference evidence="2 3" key="1">
    <citation type="journal article" date="2014" name="Int. J. Syst. Evol. Microbiol.">
        <title>Nocardioides zeae sp. nov., isolated from the stem of Zea mays.</title>
        <authorList>
            <person name="Glaeser S.P."/>
            <person name="McInroy J.A."/>
            <person name="Busse H.J."/>
            <person name="Kampfer P."/>
        </authorList>
    </citation>
    <scope>NUCLEOTIDE SEQUENCE [LARGE SCALE GENOMIC DNA]</scope>
    <source>
        <strain evidence="2 3">JCM 30728</strain>
    </source>
</reference>
<gene>
    <name evidence="2" type="ORF">G3T38_00725</name>
</gene>
<comment type="caution">
    <text evidence="2">The sequence shown here is derived from an EMBL/GenBank/DDBJ whole genome shotgun (WGS) entry which is preliminary data.</text>
</comment>
<evidence type="ECO:0000256" key="1">
    <source>
        <dbReference type="SAM" id="Phobius"/>
    </source>
</evidence>
<dbReference type="Proteomes" id="UP000468687">
    <property type="component" value="Unassembled WGS sequence"/>
</dbReference>
<feature type="transmembrane region" description="Helical" evidence="1">
    <location>
        <begin position="25"/>
        <end position="42"/>
    </location>
</feature>
<keyword evidence="1" id="KW-1133">Transmembrane helix</keyword>
<organism evidence="2 3">
    <name type="scientific">Nocardioides zeae</name>
    <dbReference type="NCBI Taxonomy" id="1457234"/>
    <lineage>
        <taxon>Bacteria</taxon>
        <taxon>Bacillati</taxon>
        <taxon>Actinomycetota</taxon>
        <taxon>Actinomycetes</taxon>
        <taxon>Propionibacteriales</taxon>
        <taxon>Nocardioidaceae</taxon>
        <taxon>Nocardioides</taxon>
    </lineage>
</organism>
<dbReference type="RefSeq" id="WP_163770163.1">
    <property type="nucleotide sequence ID" value="NZ_JAAGXA010000001.1"/>
</dbReference>
<evidence type="ECO:0000313" key="2">
    <source>
        <dbReference type="EMBL" id="NEN76794.1"/>
    </source>
</evidence>
<sequence>MGLALLFLLSPLLVLLPGEWLERPFGGLLAAPVFGALAWWLLARRFRQPHLDALEAFLRRRVGGRWEPLDR</sequence>
<dbReference type="AlphaFoldDB" id="A0A6P0HEJ7"/>
<keyword evidence="1" id="KW-0812">Transmembrane</keyword>
<evidence type="ECO:0000313" key="3">
    <source>
        <dbReference type="Proteomes" id="UP000468687"/>
    </source>
</evidence>
<keyword evidence="1" id="KW-0472">Membrane</keyword>
<accession>A0A6P0HEJ7</accession>